<reference evidence="2 3" key="1">
    <citation type="submission" date="2019-08" db="EMBL/GenBank/DDBJ databases">
        <title>Identification of a novel species of the genus Boseongicola.</title>
        <authorList>
            <person name="Zhang X.-Q."/>
        </authorList>
    </citation>
    <scope>NUCLEOTIDE SEQUENCE [LARGE SCALE GENOMIC DNA]</scope>
    <source>
        <strain evidence="2 3">HY14</strain>
    </source>
</reference>
<dbReference type="InterPro" id="IPR029063">
    <property type="entry name" value="SAM-dependent_MTases_sf"/>
</dbReference>
<dbReference type="PANTHER" id="PTHR39963">
    <property type="entry name" value="SLL0983 PROTEIN"/>
    <property type="match status" value="1"/>
</dbReference>
<evidence type="ECO:0000313" key="3">
    <source>
        <dbReference type="Proteomes" id="UP000322080"/>
    </source>
</evidence>
<keyword evidence="2" id="KW-0808">Transferase</keyword>
<dbReference type="NCBIfam" id="NF033855">
    <property type="entry name" value="tRNA_MNMC2"/>
    <property type="match status" value="1"/>
</dbReference>
<dbReference type="GO" id="GO:0004808">
    <property type="term" value="F:tRNA (5-methylaminomethyl-2-thiouridylate)(34)-methyltransferase activity"/>
    <property type="evidence" value="ECO:0007669"/>
    <property type="project" value="InterPro"/>
</dbReference>
<dbReference type="Pfam" id="PF05430">
    <property type="entry name" value="Methyltransf_30"/>
    <property type="match status" value="1"/>
</dbReference>
<dbReference type="Gene3D" id="3.40.50.150">
    <property type="entry name" value="Vaccinia Virus protein VP39"/>
    <property type="match status" value="1"/>
</dbReference>
<proteinExistence type="predicted"/>
<keyword evidence="3" id="KW-1185">Reference proteome</keyword>
<dbReference type="AlphaFoldDB" id="A0A5D0RM37"/>
<gene>
    <name evidence="2" type="primary">mnmD</name>
    <name evidence="2" type="ORF">FVF75_04325</name>
</gene>
<name>A0A5D0RM37_9RHOB</name>
<comment type="caution">
    <text evidence="2">The sequence shown here is derived from an EMBL/GenBank/DDBJ whole genome shotgun (WGS) entry which is preliminary data.</text>
</comment>
<sequence>MAEGQRPEIEWRDGGVPVATRFDDPYFSLGDGLAETRHVFLAGNDLPGRFRPGFHIAELGFGTGLNMLAALIAWRGADVGGALRYTSFEAFPMAPGDVATALDAFPEARAVAEPFLEAWARGDRRFAIDGIEVEVILGDARATLPGWGGQADAWFLDGFSPAKNPELWGAELMAEVARHTAPGGSAATYTAAGFVRRGLAAAGFAVERRPGFGRKRHMTVARLEHSG</sequence>
<organism evidence="2 3">
    <name type="scientific">Maritimibacter fusiformis</name>
    <dbReference type="NCBI Taxonomy" id="2603819"/>
    <lineage>
        <taxon>Bacteria</taxon>
        <taxon>Pseudomonadati</taxon>
        <taxon>Pseudomonadota</taxon>
        <taxon>Alphaproteobacteria</taxon>
        <taxon>Rhodobacterales</taxon>
        <taxon>Roseobacteraceae</taxon>
        <taxon>Maritimibacter</taxon>
    </lineage>
</organism>
<dbReference type="EMBL" id="VSIY01000004">
    <property type="protein sequence ID" value="TYB82582.1"/>
    <property type="molecule type" value="Genomic_DNA"/>
</dbReference>
<dbReference type="SUPFAM" id="SSF53335">
    <property type="entry name" value="S-adenosyl-L-methionine-dependent methyltransferases"/>
    <property type="match status" value="1"/>
</dbReference>
<protein>
    <submittedName>
        <fullName evidence="2">tRNA (5-methylaminomethyl-2-thiouridine)(34)-methyltransferase MnmD</fullName>
    </submittedName>
</protein>
<dbReference type="InterPro" id="IPR047785">
    <property type="entry name" value="tRNA_MNMC2"/>
</dbReference>
<dbReference type="GO" id="GO:0016645">
    <property type="term" value="F:oxidoreductase activity, acting on the CH-NH group of donors"/>
    <property type="evidence" value="ECO:0007669"/>
    <property type="project" value="InterPro"/>
</dbReference>
<dbReference type="InterPro" id="IPR008471">
    <property type="entry name" value="MnmC-like_methylTransf"/>
</dbReference>
<dbReference type="Proteomes" id="UP000322080">
    <property type="component" value="Unassembled WGS sequence"/>
</dbReference>
<keyword evidence="2" id="KW-0489">Methyltransferase</keyword>
<evidence type="ECO:0000259" key="1">
    <source>
        <dbReference type="Pfam" id="PF05430"/>
    </source>
</evidence>
<dbReference type="GO" id="GO:0032259">
    <property type="term" value="P:methylation"/>
    <property type="evidence" value="ECO:0007669"/>
    <property type="project" value="UniProtKB-KW"/>
</dbReference>
<dbReference type="PANTHER" id="PTHR39963:SF1">
    <property type="entry name" value="MNMC-LIKE METHYLTRANSFERASE DOMAIN-CONTAINING PROTEIN"/>
    <property type="match status" value="1"/>
</dbReference>
<feature type="domain" description="MnmC-like methyltransferase" evidence="1">
    <location>
        <begin position="110"/>
        <end position="222"/>
    </location>
</feature>
<accession>A0A5D0RM37</accession>
<evidence type="ECO:0000313" key="2">
    <source>
        <dbReference type="EMBL" id="TYB82582.1"/>
    </source>
</evidence>